<evidence type="ECO:0000313" key="7">
    <source>
        <dbReference type="EMBL" id="PQD97279.1"/>
    </source>
</evidence>
<name>A0A2S7N5F8_9BACI</name>
<evidence type="ECO:0000259" key="6">
    <source>
        <dbReference type="PROSITE" id="PS50198"/>
    </source>
</evidence>
<comment type="caution">
    <text evidence="7">The sequence shown here is derived from an EMBL/GenBank/DDBJ whole genome shotgun (WGS) entry which is preliminary data.</text>
</comment>
<evidence type="ECO:0000313" key="8">
    <source>
        <dbReference type="Proteomes" id="UP000239663"/>
    </source>
</evidence>
<organism evidence="7 8">
    <name type="scientific">Pradoshia eiseniae</name>
    <dbReference type="NCBI Taxonomy" id="2064768"/>
    <lineage>
        <taxon>Bacteria</taxon>
        <taxon>Bacillati</taxon>
        <taxon>Bacillota</taxon>
        <taxon>Bacilli</taxon>
        <taxon>Bacillales</taxon>
        <taxon>Bacillaceae</taxon>
        <taxon>Pradoshia</taxon>
    </lineage>
</organism>
<reference evidence="7 8" key="1">
    <citation type="submission" date="2017-12" db="EMBL/GenBank/DDBJ databases">
        <title>Taxonomic description and draft genome of Pradoshia cofamensis Gen. nov., sp. nov., a thermotolerant bacillale isolated from anterior gut of earthworm Eisenia fetida.</title>
        <authorList>
            <person name="Saha T."/>
            <person name="Chakraborty R."/>
        </authorList>
    </citation>
    <scope>NUCLEOTIDE SEQUENCE [LARGE SCALE GENOMIC DNA]</scope>
    <source>
        <strain evidence="7 8">EAG3</strain>
    </source>
</reference>
<keyword evidence="8" id="KW-1185">Reference proteome</keyword>
<dbReference type="Gene3D" id="3.10.50.40">
    <property type="match status" value="1"/>
</dbReference>
<comment type="catalytic activity">
    <reaction evidence="1 5">
        <text>[protein]-peptidylproline (omega=180) = [protein]-peptidylproline (omega=0)</text>
        <dbReference type="Rhea" id="RHEA:16237"/>
        <dbReference type="Rhea" id="RHEA-COMP:10747"/>
        <dbReference type="Rhea" id="RHEA-COMP:10748"/>
        <dbReference type="ChEBI" id="CHEBI:83833"/>
        <dbReference type="ChEBI" id="CHEBI:83834"/>
        <dbReference type="EC" id="5.2.1.8"/>
    </reaction>
</comment>
<dbReference type="Proteomes" id="UP000239663">
    <property type="component" value="Unassembled WGS sequence"/>
</dbReference>
<dbReference type="HAMAP" id="MF_01145">
    <property type="entry name" value="Foldase_PrsA"/>
    <property type="match status" value="1"/>
</dbReference>
<keyword evidence="4 5" id="KW-0413">Isomerase</keyword>
<evidence type="ECO:0000256" key="1">
    <source>
        <dbReference type="ARBA" id="ARBA00000971"/>
    </source>
</evidence>
<proteinExistence type="inferred from homology"/>
<dbReference type="EMBL" id="PKOZ01000001">
    <property type="protein sequence ID" value="PQD97279.1"/>
    <property type="molecule type" value="Genomic_DNA"/>
</dbReference>
<dbReference type="PROSITE" id="PS01096">
    <property type="entry name" value="PPIC_PPIASE_1"/>
    <property type="match status" value="1"/>
</dbReference>
<dbReference type="Pfam" id="PF13616">
    <property type="entry name" value="Rotamase_3"/>
    <property type="match status" value="1"/>
</dbReference>
<dbReference type="OrthoDB" id="14196at2"/>
<evidence type="ECO:0000256" key="4">
    <source>
        <dbReference type="ARBA" id="ARBA00023235"/>
    </source>
</evidence>
<keyword evidence="5" id="KW-0472">Membrane</keyword>
<evidence type="ECO:0000256" key="2">
    <source>
        <dbReference type="ARBA" id="ARBA00022729"/>
    </source>
</evidence>
<evidence type="ECO:0000256" key="3">
    <source>
        <dbReference type="ARBA" id="ARBA00023110"/>
    </source>
</evidence>
<dbReference type="GO" id="GO:0003755">
    <property type="term" value="F:peptidyl-prolyl cis-trans isomerase activity"/>
    <property type="evidence" value="ECO:0007669"/>
    <property type="project" value="UniProtKB-UniRule"/>
</dbReference>
<dbReference type="Gene3D" id="1.10.4030.10">
    <property type="entry name" value="Porin chaperone SurA, peptide-binding domain"/>
    <property type="match status" value="1"/>
</dbReference>
<dbReference type="InterPro" id="IPR000297">
    <property type="entry name" value="PPIase_PpiC"/>
</dbReference>
<comment type="similarity">
    <text evidence="5">Belongs to the PrsA family.</text>
</comment>
<dbReference type="PROSITE" id="PS50198">
    <property type="entry name" value="PPIC_PPIASE_2"/>
    <property type="match status" value="1"/>
</dbReference>
<keyword evidence="3 5" id="KW-0697">Rotamase</keyword>
<dbReference type="EC" id="5.2.1.8" evidence="5"/>
<dbReference type="InterPro" id="IPR023058">
    <property type="entry name" value="PPIase_PpiC_CS"/>
</dbReference>
<accession>A0A2S7N5F8</accession>
<protein>
    <recommendedName>
        <fullName evidence="5">Foldase protein PrsA</fullName>
        <ecNumber evidence="5">5.2.1.8</ecNumber>
    </recommendedName>
</protein>
<dbReference type="SUPFAM" id="SSF54534">
    <property type="entry name" value="FKBP-like"/>
    <property type="match status" value="1"/>
</dbReference>
<dbReference type="InterPro" id="IPR050245">
    <property type="entry name" value="PrsA_foldase"/>
</dbReference>
<comment type="function">
    <text evidence="5">Plays a major role in protein secretion by helping the post-translocational extracellular folding of several secreted proteins.</text>
</comment>
<gene>
    <name evidence="5" type="primary">prsA</name>
    <name evidence="7" type="ORF">CYL18_04665</name>
</gene>
<feature type="domain" description="PpiC" evidence="6">
    <location>
        <begin position="153"/>
        <end position="243"/>
    </location>
</feature>
<dbReference type="AlphaFoldDB" id="A0A2S7N5F8"/>
<dbReference type="PANTHER" id="PTHR47245:SF1">
    <property type="entry name" value="FOLDASE PROTEIN PRSA"/>
    <property type="match status" value="1"/>
</dbReference>
<dbReference type="GO" id="GO:0006457">
    <property type="term" value="P:protein folding"/>
    <property type="evidence" value="ECO:0007669"/>
    <property type="project" value="UniProtKB-UniRule"/>
</dbReference>
<dbReference type="InterPro" id="IPR023059">
    <property type="entry name" value="Foldase_PrsA"/>
</dbReference>
<dbReference type="InterPro" id="IPR046357">
    <property type="entry name" value="PPIase_dom_sf"/>
</dbReference>
<keyword evidence="5" id="KW-1003">Cell membrane</keyword>
<keyword evidence="2 5" id="KW-0732">Signal</keyword>
<sequence>MSKKMIAGITSAVILVAAVAGGSYAYVKSQTVASVDGERITKEELYDTLVGVYGPSAVDNLVTKIVINKEADKRDVKVKTSEINAEVAVYEENYGGEEGLKSALKSSGLTLADLKEDIETNIKIEKLMAKDIKLTDDEVKAYYEENKQNFDTPESIEVSHILVEDKKTAQKVLDELKKGKDFADLAKEYSTDTATAEKGGELGFITHGEMVEEFEDAAFALKVGETSDIVKSSYGYHIIKATDYKEAKESTYEDSKEQAKEAALAEKISSEYSSWVEELKEKYDIKTNL</sequence>
<dbReference type="PANTHER" id="PTHR47245">
    <property type="entry name" value="PEPTIDYLPROLYL ISOMERASE"/>
    <property type="match status" value="1"/>
</dbReference>
<evidence type="ECO:0000256" key="5">
    <source>
        <dbReference type="HAMAP-Rule" id="MF_01145"/>
    </source>
</evidence>